<feature type="compositionally biased region" description="Low complexity" evidence="10">
    <location>
        <begin position="140"/>
        <end position="155"/>
    </location>
</feature>
<feature type="region of interest" description="Disordered" evidence="10">
    <location>
        <begin position="125"/>
        <end position="155"/>
    </location>
</feature>
<keyword evidence="5" id="KW-0969">Cilium</keyword>
<dbReference type="SUPFAM" id="SSF47923">
    <property type="entry name" value="Ypt/Rab-GAP domain of gyp1p"/>
    <property type="match status" value="1"/>
</dbReference>
<evidence type="ECO:0000256" key="10">
    <source>
        <dbReference type="SAM" id="MobiDB-lite"/>
    </source>
</evidence>
<dbReference type="InterPro" id="IPR039156">
    <property type="entry name" value="PHAF1/BROMI"/>
</dbReference>
<evidence type="ECO:0000313" key="16">
    <source>
        <dbReference type="RefSeq" id="XP_032829274.1"/>
    </source>
</evidence>
<evidence type="ECO:0000256" key="2">
    <source>
        <dbReference type="ARBA" id="ARBA00004496"/>
    </source>
</evidence>
<feature type="domain" description="BROMI C-terminal Rab TBC-like" evidence="13">
    <location>
        <begin position="871"/>
        <end position="1298"/>
    </location>
</feature>
<dbReference type="Pfam" id="PF14961">
    <property type="entry name" value="BROMI"/>
    <property type="match status" value="1"/>
</dbReference>
<dbReference type="PANTHER" id="PTHR13465">
    <property type="entry name" value="UPF0183 PROTEIN"/>
    <property type="match status" value="1"/>
</dbReference>
<reference evidence="15 16" key="1">
    <citation type="submission" date="2025-04" db="UniProtKB">
        <authorList>
            <consortium name="RefSeq"/>
        </authorList>
    </citation>
    <scope>IDENTIFICATION</scope>
    <source>
        <tissue evidence="15 16">Sperm</tissue>
    </source>
</reference>
<sequence length="1302" mass="146028">MEHAAESDEDMVSSLRELLWGLDARTGMRTTDALLRLEETDDNFHKYEFVKQLKAQLERSLGRVIDDEIERSSVGTGVGLSSEQETLVQRVAQRVTNSDAYAELEQSLKVRILAAVDVLLGGMEEEKHSRRPGQSDSVRRSSNSESFSFDNSSDSDSSFNQGAFMFMNQEQFYRIAENLDSRQPLEVRRDALHALYSLPPSDVLASESWSSLRKGLMDALGDADPTLSDKSLRLHAKMFTASSPHVTKEIYTSLAEHLENEFHSQMSSLGSLIGGLDVTNANTEHLLKKIRLLNDFQKEVPSFWIRSPEKLMEEIVESTLSFLACSSDRPQREDTTHNIVHPICLLSLLDPKAAWFKLWMHGYYSRTVVLRLLETKYISLIKDAVQQCYSYRQALQSCQDGTEEMRASLQQQTIQSGRRTTYTRAELLYLHFVHSLCMLGRLLMYAHGRKLFPLIISNRKEPVSLSDVMVLCVQLMCMHGGAPRQFKKQSGTRSDVYDPGTLALGVLRMLCDGKESATECLYNDAVVHALTLPISACLEGRMSGANKESTLLHVADIMARVASTDRGLSLLLWGEGKLSAQAGRSSPAHVIVEFCKHTLDGPLVTPAGPVQLPWAVIGAFVFVCRQLYNTAEGLQVLQPYRLHDCLAHAWREASSAVERAPTPVSGEDSCMPSSSQDTQALLAWEETLLDNLLNFAATPRGLLLLQQTGAIGQCVAYMFSRYTSKLQVSKCEKFGYGVMVTQVSATAPGIAAVNNSGYTRTLVTELWAVLECGRDDVRVLAPRPTALDPIDRSCHKFFLGLVNLLSSYHAVRELLGGKMLPNKEDYSLREIPTSIVDIVDRLILVNSKAKIHSLFNYEQSHTFGLRLLSVLCCGLDTLLLLESQYHVSQALLACQVENTLDSGEFIIDGLSLERNHVLVQMYTVGGPSERLLPPHTLLQNEDPYPWPLFFSYPVPQVYMPETKPSPCSKEETELSKFLSKGNGVHKDWLASCQRLLCNALAVKSYNLSTSVVVDVVERVVCAMEGDVTEQAFKLPEYTVNDANVKTHSLSDVQQLGMKMVVRYGRHLKLLKPKHSSVENLSFLLKHSKAFLQLQQKKLDPSSCSLQGARQDHDWFVSSVFLMTGGDRERSWQLLRRLSGLLVSALLWPARLHASVHLAEQTALSGVHPLYSCTCHWVESILKSELPLIFSAFRMSGYTPSQICQHWLSQCFWNYLDWAEVCAYVGVCVVLGPDYQLYTCLAVLRHLEPRILQHTQSQDLQIFLREEPIHGFRLGEHLSYMKSLEKTYRDTVLSEMKNISSSI</sequence>
<dbReference type="InterPro" id="IPR035969">
    <property type="entry name" value="Rab-GAP_TBC_sf"/>
</dbReference>
<dbReference type="RefSeq" id="XP_032829275.1">
    <property type="nucleotide sequence ID" value="XM_032973384.1"/>
</dbReference>
<evidence type="ECO:0000256" key="3">
    <source>
        <dbReference type="ARBA" id="ARBA00022473"/>
    </source>
</evidence>
<dbReference type="RefSeq" id="XP_032829276.1">
    <property type="nucleotide sequence ID" value="XM_032973385.1"/>
</dbReference>
<dbReference type="GO" id="GO:1905515">
    <property type="term" value="P:non-motile cilium assembly"/>
    <property type="evidence" value="ECO:0007669"/>
    <property type="project" value="TreeGrafter"/>
</dbReference>
<dbReference type="Gene3D" id="1.10.472.80">
    <property type="entry name" value="Ypt/Rab-GAP domain of gyp1p, domain 3"/>
    <property type="match status" value="1"/>
</dbReference>
<dbReference type="FunFam" id="1.10.472.80:FF:000031">
    <property type="entry name" value="TBC1 domain family, member 32"/>
    <property type="match status" value="1"/>
</dbReference>
<keyword evidence="14" id="KW-1185">Reference proteome</keyword>
<dbReference type="CTD" id="221322"/>
<accession>A0AAJ7U3Q4</accession>
<evidence type="ECO:0000256" key="5">
    <source>
        <dbReference type="ARBA" id="ARBA00023069"/>
    </source>
</evidence>
<evidence type="ECO:0000259" key="13">
    <source>
        <dbReference type="Pfam" id="PF23440"/>
    </source>
</evidence>
<dbReference type="KEGG" id="pmrn:116953299"/>
<evidence type="ECO:0000256" key="1">
    <source>
        <dbReference type="ARBA" id="ARBA00004138"/>
    </source>
</evidence>
<evidence type="ECO:0000313" key="14">
    <source>
        <dbReference type="Proteomes" id="UP001318040"/>
    </source>
</evidence>
<dbReference type="PANTHER" id="PTHR13465:SF3">
    <property type="entry name" value="PROTEIN BROAD-MINDED"/>
    <property type="match status" value="1"/>
</dbReference>
<evidence type="ECO:0000256" key="7">
    <source>
        <dbReference type="ARBA" id="ARBA00054310"/>
    </source>
</evidence>
<dbReference type="RefSeq" id="XP_032829274.1">
    <property type="nucleotide sequence ID" value="XM_032973383.1"/>
</dbReference>
<evidence type="ECO:0000313" key="18">
    <source>
        <dbReference type="RefSeq" id="XP_032829276.1"/>
    </source>
</evidence>
<keyword evidence="4" id="KW-0963">Cytoplasm</keyword>
<dbReference type="Pfam" id="PF23440">
    <property type="entry name" value="BROMI_C"/>
    <property type="match status" value="1"/>
</dbReference>
<organism evidence="14 15">
    <name type="scientific">Petromyzon marinus</name>
    <name type="common">Sea lamprey</name>
    <dbReference type="NCBI Taxonomy" id="7757"/>
    <lineage>
        <taxon>Eukaryota</taxon>
        <taxon>Metazoa</taxon>
        <taxon>Chordata</taxon>
        <taxon>Craniata</taxon>
        <taxon>Vertebrata</taxon>
        <taxon>Cyclostomata</taxon>
        <taxon>Hyperoartia</taxon>
        <taxon>Petromyzontiformes</taxon>
        <taxon>Petromyzontidae</taxon>
        <taxon>Petromyzon</taxon>
    </lineage>
</organism>
<keyword evidence="3" id="KW-0217">Developmental protein</keyword>
<gene>
    <name evidence="15 16 17 18" type="primary">TBC1D32</name>
</gene>
<dbReference type="InterPro" id="IPR055391">
    <property type="entry name" value="BROMI_N"/>
</dbReference>
<dbReference type="Pfam" id="PF23431">
    <property type="entry name" value="BROMI_N"/>
    <property type="match status" value="1"/>
</dbReference>
<protein>
    <recommendedName>
        <fullName evidence="8">Protein broad-minded</fullName>
    </recommendedName>
    <alternativeName>
        <fullName evidence="9">TBC1 domain family member 32</fullName>
    </alternativeName>
</protein>
<evidence type="ECO:0000313" key="15">
    <source>
        <dbReference type="RefSeq" id="XP_032829273.1"/>
    </source>
</evidence>
<proteinExistence type="predicted"/>
<evidence type="ECO:0000256" key="8">
    <source>
        <dbReference type="ARBA" id="ARBA00067690"/>
    </source>
</evidence>
<dbReference type="GO" id="GO:0005929">
    <property type="term" value="C:cilium"/>
    <property type="evidence" value="ECO:0007669"/>
    <property type="project" value="UniProtKB-SubCell"/>
</dbReference>
<dbReference type="InterPro" id="IPR032735">
    <property type="entry name" value="BROMI_M"/>
</dbReference>
<feature type="domain" description="BROMI middle region" evidence="11">
    <location>
        <begin position="170"/>
        <end position="853"/>
    </location>
</feature>
<evidence type="ECO:0000259" key="11">
    <source>
        <dbReference type="Pfam" id="PF14961"/>
    </source>
</evidence>
<evidence type="ECO:0000256" key="6">
    <source>
        <dbReference type="ARBA" id="ARBA00023273"/>
    </source>
</evidence>
<evidence type="ECO:0000256" key="4">
    <source>
        <dbReference type="ARBA" id="ARBA00022490"/>
    </source>
</evidence>
<dbReference type="RefSeq" id="XP_032829273.1">
    <property type="nucleotide sequence ID" value="XM_032973382.1"/>
</dbReference>
<dbReference type="GO" id="GO:0005737">
    <property type="term" value="C:cytoplasm"/>
    <property type="evidence" value="ECO:0007669"/>
    <property type="project" value="UniProtKB-SubCell"/>
</dbReference>
<evidence type="ECO:0000313" key="17">
    <source>
        <dbReference type="RefSeq" id="XP_032829275.1"/>
    </source>
</evidence>
<evidence type="ECO:0000259" key="12">
    <source>
        <dbReference type="Pfam" id="PF23431"/>
    </source>
</evidence>
<dbReference type="Proteomes" id="UP001318040">
    <property type="component" value="Chromosome 51"/>
</dbReference>
<keyword evidence="6" id="KW-0966">Cell projection</keyword>
<feature type="domain" description="BROMI N-terminal" evidence="12">
    <location>
        <begin position="31"/>
        <end position="129"/>
    </location>
</feature>
<name>A0AAJ7U3Q4_PETMA</name>
<dbReference type="InterPro" id="IPR055392">
    <property type="entry name" value="BROMI_C"/>
</dbReference>
<comment type="subcellular location">
    <subcellularLocation>
        <location evidence="1">Cell projection</location>
        <location evidence="1">Cilium</location>
    </subcellularLocation>
    <subcellularLocation>
        <location evidence="2">Cytoplasm</location>
    </subcellularLocation>
</comment>
<comment type="function">
    <text evidence="7">Required for high-level Shh responses in the developing neural tube. Together with CDK20, controls the structure of the primary cilium by coordinating assembly of the ciliary membrane and axoneme, allowing GLI2 to be properly activated in response to Shh signaling.</text>
</comment>
<evidence type="ECO:0000256" key="9">
    <source>
        <dbReference type="ARBA" id="ARBA00075916"/>
    </source>
</evidence>